<reference evidence="7 8" key="1">
    <citation type="journal article" date="2015" name="Genome Announc.">
        <title>Expanding the biotechnology potential of lactobacilli through comparative genomics of 213 strains and associated genera.</title>
        <authorList>
            <person name="Sun Z."/>
            <person name="Harris H.M."/>
            <person name="McCann A."/>
            <person name="Guo C."/>
            <person name="Argimon S."/>
            <person name="Zhang W."/>
            <person name="Yang X."/>
            <person name="Jeffery I.B."/>
            <person name="Cooney J.C."/>
            <person name="Kagawa T.F."/>
            <person name="Liu W."/>
            <person name="Song Y."/>
            <person name="Salvetti E."/>
            <person name="Wrobel A."/>
            <person name="Rasinkangas P."/>
            <person name="Parkhill J."/>
            <person name="Rea M.C."/>
            <person name="O'Sullivan O."/>
            <person name="Ritari J."/>
            <person name="Douillard F.P."/>
            <person name="Paul Ross R."/>
            <person name="Yang R."/>
            <person name="Briner A.E."/>
            <person name="Felis G.E."/>
            <person name="de Vos W.M."/>
            <person name="Barrangou R."/>
            <person name="Klaenhammer T.R."/>
            <person name="Caufield P.W."/>
            <person name="Cui Y."/>
            <person name="Zhang H."/>
            <person name="O'Toole P.W."/>
        </authorList>
    </citation>
    <scope>NUCLEOTIDE SEQUENCE [LARGE SCALE GENOMIC DNA]</scope>
    <source>
        <strain evidence="7 8">DSM 23037</strain>
    </source>
</reference>
<name>A0A0R2DLA9_9LACO</name>
<feature type="domain" description="ABC-2 type transporter transmembrane" evidence="6">
    <location>
        <begin position="41"/>
        <end position="199"/>
    </location>
</feature>
<dbReference type="STRING" id="1423744.FC86_GL000506"/>
<protein>
    <recommendedName>
        <fullName evidence="6">ABC-2 type transporter transmembrane domain-containing protein</fullName>
    </recommendedName>
</protein>
<comment type="caution">
    <text evidence="7">The sequence shown here is derived from an EMBL/GenBank/DDBJ whole genome shotgun (WGS) entry which is preliminary data.</text>
</comment>
<dbReference type="GO" id="GO:0140359">
    <property type="term" value="F:ABC-type transporter activity"/>
    <property type="evidence" value="ECO:0007669"/>
    <property type="project" value="InterPro"/>
</dbReference>
<dbReference type="PATRIC" id="fig|1423744.4.peg.522"/>
<dbReference type="GO" id="GO:0016020">
    <property type="term" value="C:membrane"/>
    <property type="evidence" value="ECO:0007669"/>
    <property type="project" value="UniProtKB-SubCell"/>
</dbReference>
<dbReference type="InterPro" id="IPR013525">
    <property type="entry name" value="ABC2_TM"/>
</dbReference>
<proteinExistence type="predicted"/>
<evidence type="ECO:0000256" key="3">
    <source>
        <dbReference type="ARBA" id="ARBA00022989"/>
    </source>
</evidence>
<evidence type="ECO:0000313" key="8">
    <source>
        <dbReference type="Proteomes" id="UP000051378"/>
    </source>
</evidence>
<feature type="transmembrane region" description="Helical" evidence="5">
    <location>
        <begin position="12"/>
        <end position="28"/>
    </location>
</feature>
<gene>
    <name evidence="7" type="ORF">FC86_GL000506</name>
</gene>
<evidence type="ECO:0000256" key="2">
    <source>
        <dbReference type="ARBA" id="ARBA00022692"/>
    </source>
</evidence>
<dbReference type="AlphaFoldDB" id="A0A0R2DLA9"/>
<organism evidence="7 8">
    <name type="scientific">Holzapfeliella floricola DSM 23037 = JCM 16512</name>
    <dbReference type="NCBI Taxonomy" id="1423744"/>
    <lineage>
        <taxon>Bacteria</taxon>
        <taxon>Bacillati</taxon>
        <taxon>Bacillota</taxon>
        <taxon>Bacilli</taxon>
        <taxon>Lactobacillales</taxon>
        <taxon>Lactobacillaceae</taxon>
        <taxon>Holzapfeliella</taxon>
    </lineage>
</organism>
<evidence type="ECO:0000256" key="4">
    <source>
        <dbReference type="ARBA" id="ARBA00023136"/>
    </source>
</evidence>
<comment type="subcellular location">
    <subcellularLocation>
        <location evidence="1">Membrane</location>
        <topology evidence="1">Multi-pass membrane protein</topology>
    </subcellularLocation>
</comment>
<dbReference type="RefSeq" id="WP_056974736.1">
    <property type="nucleotide sequence ID" value="NZ_AYZL01000019.1"/>
</dbReference>
<evidence type="ECO:0000256" key="1">
    <source>
        <dbReference type="ARBA" id="ARBA00004141"/>
    </source>
</evidence>
<accession>A0A0R2DLA9</accession>
<keyword evidence="2 5" id="KW-0812">Transmembrane</keyword>
<feature type="transmembrane region" description="Helical" evidence="5">
    <location>
        <begin position="157"/>
        <end position="175"/>
    </location>
</feature>
<sequence>MIWLSLKQKLRNPFLVIGGLILPVLILMTKVNALGNYQVRPDQNFADLYIGVSMMAGILLIALLGFPTLIAQRQNDGVLKRLKYFGVSTSKYLISELIAYLLVMVVSLIISMAVGVIFFKLHLPGILNLASFMLHLIYAGLPVMLIGLLVTQIVRKTSYAVLINLIILIGLYYMMGIFGTPQLITIDQQFLTFSFPLTSIVHYEFYPIWINHLLIHDKFLIVNTSVFVGLGLLNAIICLFRQNKHSH</sequence>
<keyword evidence="4 5" id="KW-0472">Membrane</keyword>
<dbReference type="EMBL" id="AYZL01000019">
    <property type="protein sequence ID" value="KRN03979.1"/>
    <property type="molecule type" value="Genomic_DNA"/>
</dbReference>
<feature type="transmembrane region" description="Helical" evidence="5">
    <location>
        <begin position="92"/>
        <end position="119"/>
    </location>
</feature>
<feature type="transmembrane region" description="Helical" evidence="5">
    <location>
        <begin position="48"/>
        <end position="71"/>
    </location>
</feature>
<feature type="transmembrane region" description="Helical" evidence="5">
    <location>
        <begin position="125"/>
        <end position="150"/>
    </location>
</feature>
<feature type="transmembrane region" description="Helical" evidence="5">
    <location>
        <begin position="219"/>
        <end position="240"/>
    </location>
</feature>
<evidence type="ECO:0000259" key="6">
    <source>
        <dbReference type="Pfam" id="PF12698"/>
    </source>
</evidence>
<keyword evidence="3 5" id="KW-1133">Transmembrane helix</keyword>
<dbReference type="Proteomes" id="UP000051378">
    <property type="component" value="Unassembled WGS sequence"/>
</dbReference>
<dbReference type="Pfam" id="PF12698">
    <property type="entry name" value="ABC2_membrane_3"/>
    <property type="match status" value="1"/>
</dbReference>
<evidence type="ECO:0000256" key="5">
    <source>
        <dbReference type="SAM" id="Phobius"/>
    </source>
</evidence>
<keyword evidence="8" id="KW-1185">Reference proteome</keyword>
<evidence type="ECO:0000313" key="7">
    <source>
        <dbReference type="EMBL" id="KRN03979.1"/>
    </source>
</evidence>